<evidence type="ECO:0000256" key="5">
    <source>
        <dbReference type="SAM" id="Phobius"/>
    </source>
</evidence>
<dbReference type="PANTHER" id="PTHR37422">
    <property type="entry name" value="TEICHURONIC ACID BIOSYNTHESIS PROTEIN TUAE"/>
    <property type="match status" value="1"/>
</dbReference>
<feature type="transmembrane region" description="Helical" evidence="5">
    <location>
        <begin position="80"/>
        <end position="100"/>
    </location>
</feature>
<dbReference type="Pfam" id="PF04932">
    <property type="entry name" value="Wzy_C"/>
    <property type="match status" value="1"/>
</dbReference>
<comment type="caution">
    <text evidence="7">The sequence shown here is derived from an EMBL/GenBank/DDBJ whole genome shotgun (WGS) entry which is preliminary data.</text>
</comment>
<feature type="transmembrane region" description="Helical" evidence="5">
    <location>
        <begin position="306"/>
        <end position="330"/>
    </location>
</feature>
<dbReference type="PANTHER" id="PTHR37422:SF13">
    <property type="entry name" value="LIPOPOLYSACCHARIDE BIOSYNTHESIS PROTEIN PA4999-RELATED"/>
    <property type="match status" value="1"/>
</dbReference>
<dbReference type="AlphaFoldDB" id="A0A8S8XAG0"/>
<accession>A0A8S8XAG0</accession>
<keyword evidence="3 5" id="KW-1133">Transmembrane helix</keyword>
<evidence type="ECO:0000256" key="4">
    <source>
        <dbReference type="ARBA" id="ARBA00023136"/>
    </source>
</evidence>
<gene>
    <name evidence="7" type="ORF">TMPK1_05420</name>
</gene>
<keyword evidence="4 5" id="KW-0472">Membrane</keyword>
<feature type="transmembrane region" description="Helical" evidence="5">
    <location>
        <begin position="194"/>
        <end position="210"/>
    </location>
</feature>
<dbReference type="RefSeq" id="WP_420241283.1">
    <property type="nucleotide sequence ID" value="NZ_BOPV01000001.1"/>
</dbReference>
<feature type="transmembrane region" description="Helical" evidence="5">
    <location>
        <begin position="112"/>
        <end position="134"/>
    </location>
</feature>
<feature type="domain" description="O-antigen ligase-related" evidence="6">
    <location>
        <begin position="177"/>
        <end position="321"/>
    </location>
</feature>
<feature type="transmembrane region" description="Helical" evidence="5">
    <location>
        <begin position="342"/>
        <end position="361"/>
    </location>
</feature>
<keyword evidence="2 5" id="KW-0812">Transmembrane</keyword>
<evidence type="ECO:0000256" key="3">
    <source>
        <dbReference type="ARBA" id="ARBA00022989"/>
    </source>
</evidence>
<reference evidence="7" key="1">
    <citation type="submission" date="2021-02" db="EMBL/GenBank/DDBJ databases">
        <title>Genome sequence of Rhodospirillales sp. strain TMPK1 isolated from soil.</title>
        <authorList>
            <person name="Nakai R."/>
            <person name="Kusada H."/>
            <person name="Tamaki H."/>
        </authorList>
    </citation>
    <scope>NUCLEOTIDE SEQUENCE</scope>
    <source>
        <strain evidence="7">TMPK1</strain>
    </source>
</reference>
<feature type="transmembrane region" description="Helical" evidence="5">
    <location>
        <begin position="54"/>
        <end position="74"/>
    </location>
</feature>
<dbReference type="InterPro" id="IPR051533">
    <property type="entry name" value="WaaL-like"/>
</dbReference>
<evidence type="ECO:0000313" key="8">
    <source>
        <dbReference type="Proteomes" id="UP000681075"/>
    </source>
</evidence>
<name>A0A8S8XAG0_9PROT</name>
<dbReference type="EMBL" id="BOPV01000001">
    <property type="protein sequence ID" value="GIL38305.1"/>
    <property type="molecule type" value="Genomic_DNA"/>
</dbReference>
<protein>
    <recommendedName>
        <fullName evidence="6">O-antigen ligase-related domain-containing protein</fullName>
    </recommendedName>
</protein>
<sequence length="383" mass="41060">MSPATSLALWFGLIGPMLVIAPLGTAPLSFLGIVATIVLARIRDKQWPVPPRAALVLAVAISAWAAASALWAFAPKEVFAKIPDLTLLLVGSVFVAAVKLDAAEQRKVERALLLGTGIALVLFAAQSFLATPAAQLFSNRTLNFSYANRAADALPLLLWPAALVLWRQGKSHIAAPLLLIFAALTPLTESASSRLSSVIALGVFGLVSLLPNLVRRLPTVLVVLAMLLCVPLARTLDKAGVADNEHLFYSARHRVEIWGFAAKKFLERPILGWGLNNSRVVPNDGVVSRFQAPDKPVLTLHPHDGWLQVLLELGVVGGALVLAAFVALTTRLANFASDTRRFAIPAFCVAFTVASLAFGAWQSWWMAMLATSAIAFQKLDRST</sequence>
<organism evidence="7 8">
    <name type="scientific">Roseiterribacter gracilis</name>
    <dbReference type="NCBI Taxonomy" id="2812848"/>
    <lineage>
        <taxon>Bacteria</taxon>
        <taxon>Pseudomonadati</taxon>
        <taxon>Pseudomonadota</taxon>
        <taxon>Alphaproteobacteria</taxon>
        <taxon>Rhodospirillales</taxon>
        <taxon>Roseiterribacteraceae</taxon>
        <taxon>Roseiterribacter</taxon>
    </lineage>
</organism>
<proteinExistence type="predicted"/>
<feature type="transmembrane region" description="Helical" evidence="5">
    <location>
        <begin position="20"/>
        <end position="42"/>
    </location>
</feature>
<dbReference type="InterPro" id="IPR007016">
    <property type="entry name" value="O-antigen_ligase-rel_domated"/>
</dbReference>
<evidence type="ECO:0000313" key="7">
    <source>
        <dbReference type="EMBL" id="GIL38305.1"/>
    </source>
</evidence>
<dbReference type="GO" id="GO:0016020">
    <property type="term" value="C:membrane"/>
    <property type="evidence" value="ECO:0007669"/>
    <property type="project" value="UniProtKB-SubCell"/>
</dbReference>
<evidence type="ECO:0000256" key="2">
    <source>
        <dbReference type="ARBA" id="ARBA00022692"/>
    </source>
</evidence>
<comment type="subcellular location">
    <subcellularLocation>
        <location evidence="1">Membrane</location>
        <topology evidence="1">Multi-pass membrane protein</topology>
    </subcellularLocation>
</comment>
<keyword evidence="8" id="KW-1185">Reference proteome</keyword>
<dbReference type="Proteomes" id="UP000681075">
    <property type="component" value="Unassembled WGS sequence"/>
</dbReference>
<evidence type="ECO:0000256" key="1">
    <source>
        <dbReference type="ARBA" id="ARBA00004141"/>
    </source>
</evidence>
<feature type="transmembrane region" description="Helical" evidence="5">
    <location>
        <begin position="217"/>
        <end position="236"/>
    </location>
</feature>
<evidence type="ECO:0000259" key="6">
    <source>
        <dbReference type="Pfam" id="PF04932"/>
    </source>
</evidence>